<feature type="transmembrane region" description="Helical" evidence="1">
    <location>
        <begin position="123"/>
        <end position="143"/>
    </location>
</feature>
<dbReference type="EMBL" id="UOEP01000008">
    <property type="protein sequence ID" value="VAW12723.1"/>
    <property type="molecule type" value="Genomic_DNA"/>
</dbReference>
<feature type="transmembrane region" description="Helical" evidence="1">
    <location>
        <begin position="149"/>
        <end position="168"/>
    </location>
</feature>
<feature type="transmembrane region" description="Helical" evidence="1">
    <location>
        <begin position="77"/>
        <end position="103"/>
    </location>
</feature>
<feature type="transmembrane region" description="Helical" evidence="1">
    <location>
        <begin position="32"/>
        <end position="54"/>
    </location>
</feature>
<accession>A0A3B0T9I2</accession>
<keyword evidence="1" id="KW-0812">Transmembrane</keyword>
<keyword evidence="1" id="KW-0472">Membrane</keyword>
<name>A0A3B0T9I2_9ZZZZ</name>
<reference evidence="2" key="1">
    <citation type="submission" date="2018-06" db="EMBL/GenBank/DDBJ databases">
        <authorList>
            <person name="Zhirakovskaya E."/>
        </authorList>
    </citation>
    <scope>NUCLEOTIDE SEQUENCE</scope>
</reference>
<evidence type="ECO:0008006" key="3">
    <source>
        <dbReference type="Google" id="ProtNLM"/>
    </source>
</evidence>
<gene>
    <name evidence="2" type="ORF">MNBD_BACTEROID01-1342</name>
</gene>
<evidence type="ECO:0000256" key="1">
    <source>
        <dbReference type="SAM" id="Phobius"/>
    </source>
</evidence>
<feature type="transmembrane region" description="Helical" evidence="1">
    <location>
        <begin position="237"/>
        <end position="262"/>
    </location>
</feature>
<feature type="transmembrane region" description="Helical" evidence="1">
    <location>
        <begin position="189"/>
        <end position="215"/>
    </location>
</feature>
<proteinExistence type="predicted"/>
<keyword evidence="1" id="KW-1133">Transmembrane helix</keyword>
<sequence>MVEKDIQFREKRGMGDVINDSFIFLKQEAKPLFRLTLIYVLPFILMYAVVQVMVQQKMMGVLNMADPDSFIANMGSFYLNLFVTMFFNVFVQSLYIGVAYSYIEVYIEKGRGNFNMHDITPLLFSNSLLALAINIALFIMVMFGTMLCLVPGIYLANTFSISIIALILEKKGLGNALSRSWKLVNHQWWNTLVINLLGLAIILLAGIIFSIPTLIGKFPSPVLGMDDTSSAIGLPNWYWMLSGINTVVSSLLYIIVYVFLAFQYFNLDERTKTDN</sequence>
<organism evidence="2">
    <name type="scientific">hydrothermal vent metagenome</name>
    <dbReference type="NCBI Taxonomy" id="652676"/>
    <lineage>
        <taxon>unclassified sequences</taxon>
        <taxon>metagenomes</taxon>
        <taxon>ecological metagenomes</taxon>
    </lineage>
</organism>
<evidence type="ECO:0000313" key="2">
    <source>
        <dbReference type="EMBL" id="VAW12723.1"/>
    </source>
</evidence>
<protein>
    <recommendedName>
        <fullName evidence="3">Glycerophosphoryl diester phosphodiesterase membrane domain-containing protein</fullName>
    </recommendedName>
</protein>
<dbReference type="AlphaFoldDB" id="A0A3B0T9I2"/>